<protein>
    <recommendedName>
        <fullName evidence="2">DUF4224 domain-containing protein</fullName>
    </recommendedName>
</protein>
<gene>
    <name evidence="1" type="ORF">NITFAB_1646</name>
</gene>
<proteinExistence type="predicted"/>
<sequence length="74" mass="8408">MRLTAERLTEITHLTRKSAQVAWFRQYLGVDVPCDRFGPILTDTAYEKLIEKKLGLVQNSATAQPKQKVYLVGT</sequence>
<accession>A0A2X0SJN6</accession>
<evidence type="ECO:0000313" key="1">
    <source>
        <dbReference type="EMBL" id="SPS06056.1"/>
    </source>
</evidence>
<name>A0A2X0SJN6_9PROT</name>
<dbReference type="EMBL" id="LS423452">
    <property type="protein sequence ID" value="SPS06056.1"/>
    <property type="molecule type" value="Genomic_DNA"/>
</dbReference>
<reference evidence="1" key="1">
    <citation type="submission" date="2018-05" db="EMBL/GenBank/DDBJ databases">
        <authorList>
            <person name="Lanie J.A."/>
            <person name="Ng W.-L."/>
            <person name="Kazmierczak K.M."/>
            <person name="Andrzejewski T.M."/>
            <person name="Davidsen T.M."/>
            <person name="Wayne K.J."/>
            <person name="Tettelin H."/>
            <person name="Glass J.I."/>
            <person name="Rusch D."/>
            <person name="Podicherti R."/>
            <person name="Tsui H.-C.T."/>
            <person name="Winkler M.E."/>
        </authorList>
    </citation>
    <scope>NUCLEOTIDE SEQUENCE</scope>
    <source>
        <strain evidence="1">KNB</strain>
    </source>
</reference>
<evidence type="ECO:0008006" key="2">
    <source>
        <dbReference type="Google" id="ProtNLM"/>
    </source>
</evidence>
<dbReference type="AlphaFoldDB" id="A0A2X0SJN6"/>
<organism evidence="1">
    <name type="scientific">Candidatus Nitrotoga fabula</name>
    <dbReference type="NCBI Taxonomy" id="2182327"/>
    <lineage>
        <taxon>Bacteria</taxon>
        <taxon>Pseudomonadati</taxon>
        <taxon>Pseudomonadota</taxon>
        <taxon>Betaproteobacteria</taxon>
        <taxon>Nitrosomonadales</taxon>
        <taxon>Gallionellaceae</taxon>
        <taxon>Candidatus Nitrotoga</taxon>
    </lineage>
</organism>